<protein>
    <submittedName>
        <fullName evidence="1">Uncharacterized protein</fullName>
    </submittedName>
</protein>
<dbReference type="HOGENOM" id="CLU_2667975_0_0_10"/>
<organism evidence="1 2">
    <name type="scientific">Porphyromonas gingivalis F0570</name>
    <dbReference type="NCBI Taxonomy" id="1227271"/>
    <lineage>
        <taxon>Bacteria</taxon>
        <taxon>Pseudomonadati</taxon>
        <taxon>Bacteroidota</taxon>
        <taxon>Bacteroidia</taxon>
        <taxon>Bacteroidales</taxon>
        <taxon>Porphyromonadaceae</taxon>
        <taxon>Porphyromonas</taxon>
    </lineage>
</organism>
<gene>
    <name evidence="1" type="ORF">HMPREF1555_01118</name>
</gene>
<dbReference type="AlphaFoldDB" id="A0A0E2LQD8"/>
<comment type="caution">
    <text evidence="1">The sequence shown here is derived from an EMBL/GenBank/DDBJ whole genome shotgun (WGS) entry which is preliminary data.</text>
</comment>
<reference evidence="1 2" key="1">
    <citation type="submission" date="2013-06" db="EMBL/GenBank/DDBJ databases">
        <authorList>
            <person name="Weinstock G."/>
            <person name="Sodergren E."/>
            <person name="Lobos E.A."/>
            <person name="Fulton L."/>
            <person name="Fulton R."/>
            <person name="Courtney L."/>
            <person name="Fronick C."/>
            <person name="O'Laughlin M."/>
            <person name="Godfrey J."/>
            <person name="Wilson R.M."/>
            <person name="Miner T."/>
            <person name="Farmer C."/>
            <person name="Delehaunty K."/>
            <person name="Cordes M."/>
            <person name="Minx P."/>
            <person name="Tomlinson C."/>
            <person name="Chen J."/>
            <person name="Wollam A."/>
            <person name="Pepin K.H."/>
            <person name="Bhonagiri V."/>
            <person name="Zhang X."/>
            <person name="Warren W."/>
            <person name="Mitreva M."/>
            <person name="Mardis E.R."/>
            <person name="Wilson R.K."/>
        </authorList>
    </citation>
    <scope>NUCLEOTIDE SEQUENCE [LARGE SCALE GENOMIC DNA]</scope>
    <source>
        <strain evidence="1 2">F0570</strain>
    </source>
</reference>
<dbReference type="EMBL" id="AWUW01000078">
    <property type="protein sequence ID" value="ERJ66431.1"/>
    <property type="molecule type" value="Genomic_DNA"/>
</dbReference>
<dbReference type="Proteomes" id="UP000016630">
    <property type="component" value="Unassembled WGS sequence"/>
</dbReference>
<evidence type="ECO:0000313" key="1">
    <source>
        <dbReference type="EMBL" id="ERJ66431.1"/>
    </source>
</evidence>
<evidence type="ECO:0000313" key="2">
    <source>
        <dbReference type="Proteomes" id="UP000016630"/>
    </source>
</evidence>
<accession>A0A0E2LQD8</accession>
<proteinExistence type="predicted"/>
<sequence>MLGIPLVRRVETTLFPELKFCFLLGIPLVRRVETTTLHNNFFLFVLGIPLVRRVETTIIPKGERGEVVLLMGKYF</sequence>
<name>A0A0E2LQD8_PORGN</name>